<dbReference type="Proteomes" id="UP001558613">
    <property type="component" value="Unassembled WGS sequence"/>
</dbReference>
<keyword evidence="1" id="KW-0812">Transmembrane</keyword>
<evidence type="ECO:0000313" key="3">
    <source>
        <dbReference type="Proteomes" id="UP001558613"/>
    </source>
</evidence>
<organism evidence="2 3">
    <name type="scientific">Cirrhinus molitorella</name>
    <name type="common">mud carp</name>
    <dbReference type="NCBI Taxonomy" id="172907"/>
    <lineage>
        <taxon>Eukaryota</taxon>
        <taxon>Metazoa</taxon>
        <taxon>Chordata</taxon>
        <taxon>Craniata</taxon>
        <taxon>Vertebrata</taxon>
        <taxon>Euteleostomi</taxon>
        <taxon>Actinopterygii</taxon>
        <taxon>Neopterygii</taxon>
        <taxon>Teleostei</taxon>
        <taxon>Ostariophysi</taxon>
        <taxon>Cypriniformes</taxon>
        <taxon>Cyprinidae</taxon>
        <taxon>Labeoninae</taxon>
        <taxon>Labeonini</taxon>
        <taxon>Cirrhinus</taxon>
    </lineage>
</organism>
<gene>
    <name evidence="2" type="ORF">QQF64_022339</name>
</gene>
<keyword evidence="1" id="KW-0472">Membrane</keyword>
<evidence type="ECO:0000313" key="2">
    <source>
        <dbReference type="EMBL" id="KAL1249021.1"/>
    </source>
</evidence>
<reference evidence="2 3" key="1">
    <citation type="submission" date="2023-09" db="EMBL/GenBank/DDBJ databases">
        <authorList>
            <person name="Wang M."/>
        </authorList>
    </citation>
    <scope>NUCLEOTIDE SEQUENCE [LARGE SCALE GENOMIC DNA]</scope>
    <source>
        <strain evidence="2">GT-2023</strain>
        <tissue evidence="2">Liver</tissue>
    </source>
</reference>
<accession>A0ABR3L7X7</accession>
<comment type="caution">
    <text evidence="2">The sequence shown here is derived from an EMBL/GenBank/DDBJ whole genome shotgun (WGS) entry which is preliminary data.</text>
</comment>
<protein>
    <submittedName>
        <fullName evidence="2">Uncharacterized protein</fullName>
    </submittedName>
</protein>
<name>A0ABR3L7X7_9TELE</name>
<feature type="transmembrane region" description="Helical" evidence="1">
    <location>
        <begin position="32"/>
        <end position="55"/>
    </location>
</feature>
<dbReference type="EMBL" id="JAYMGO010000024">
    <property type="protein sequence ID" value="KAL1249021.1"/>
    <property type="molecule type" value="Genomic_DNA"/>
</dbReference>
<keyword evidence="3" id="KW-1185">Reference proteome</keyword>
<proteinExistence type="predicted"/>
<evidence type="ECO:0000256" key="1">
    <source>
        <dbReference type="SAM" id="Phobius"/>
    </source>
</evidence>
<sequence length="94" mass="10833">MENDKSNYTKAHCQLQTGTPTWYPQTQAPEKFTPAPGCCADGFPILIFSFFVLYFSHLQNRRFTLGLLSSFRRSPVAPETIRRHSNGLHTQNWK</sequence>
<keyword evidence="1" id="KW-1133">Transmembrane helix</keyword>